<evidence type="ECO:0000256" key="4">
    <source>
        <dbReference type="ARBA" id="ARBA00022679"/>
    </source>
</evidence>
<organism evidence="15 16">
    <name type="scientific">Allacma fusca</name>
    <dbReference type="NCBI Taxonomy" id="39272"/>
    <lineage>
        <taxon>Eukaryota</taxon>
        <taxon>Metazoa</taxon>
        <taxon>Ecdysozoa</taxon>
        <taxon>Arthropoda</taxon>
        <taxon>Hexapoda</taxon>
        <taxon>Collembola</taxon>
        <taxon>Symphypleona</taxon>
        <taxon>Sminthuridae</taxon>
        <taxon>Allacma</taxon>
    </lineage>
</organism>
<comment type="subcellular location">
    <subcellularLocation>
        <location evidence="1">Cell membrane</location>
        <topology evidence="1">Multi-pass membrane protein</topology>
    </subcellularLocation>
</comment>
<dbReference type="GO" id="GO:0005886">
    <property type="term" value="C:plasma membrane"/>
    <property type="evidence" value="ECO:0007669"/>
    <property type="project" value="UniProtKB-SubCell"/>
</dbReference>
<feature type="domain" description="Chitin synthase chs-1/2 N-terminal putative transporter" evidence="14">
    <location>
        <begin position="59"/>
        <end position="317"/>
    </location>
</feature>
<feature type="transmembrane region" description="Helical" evidence="13">
    <location>
        <begin position="221"/>
        <end position="245"/>
    </location>
</feature>
<evidence type="ECO:0000256" key="5">
    <source>
        <dbReference type="ARBA" id="ARBA00022692"/>
    </source>
</evidence>
<keyword evidence="5 13" id="KW-0812">Transmembrane</keyword>
<evidence type="ECO:0000256" key="7">
    <source>
        <dbReference type="ARBA" id="ARBA00023054"/>
    </source>
</evidence>
<feature type="region of interest" description="Disordered" evidence="12">
    <location>
        <begin position="1460"/>
        <end position="1484"/>
    </location>
</feature>
<evidence type="ECO:0000256" key="9">
    <source>
        <dbReference type="ARBA" id="ARBA00023180"/>
    </source>
</evidence>
<reference evidence="15" key="1">
    <citation type="submission" date="2021-06" db="EMBL/GenBank/DDBJ databases">
        <authorList>
            <person name="Hodson N. C."/>
            <person name="Mongue J. A."/>
            <person name="Jaron S. K."/>
        </authorList>
    </citation>
    <scope>NUCLEOTIDE SEQUENCE</scope>
</reference>
<keyword evidence="4" id="KW-0808">Transferase</keyword>
<comment type="caution">
    <text evidence="15">The sequence shown here is derived from an EMBL/GenBank/DDBJ whole genome shotgun (WGS) entry which is preliminary data.</text>
</comment>
<evidence type="ECO:0000256" key="13">
    <source>
        <dbReference type="SAM" id="Phobius"/>
    </source>
</evidence>
<feature type="transmembrane region" description="Helical" evidence="13">
    <location>
        <begin position="301"/>
        <end position="324"/>
    </location>
</feature>
<feature type="transmembrane region" description="Helical" evidence="13">
    <location>
        <begin position="158"/>
        <end position="183"/>
    </location>
</feature>
<keyword evidence="7" id="KW-0175">Coiled coil</keyword>
<evidence type="ECO:0000256" key="11">
    <source>
        <dbReference type="ARBA" id="ARBA00048014"/>
    </source>
</evidence>
<sequence>MATLYRADSDEYESEVDEDVPFGSASEKKSPAEPPLENWDVFQKNPPQDESLEEESQRLYQYSLKGLKLLTYVAAFAVILGTSVISKVTLLLMTSQLDPGSKRPLCFEQSTRKRDVEISLHERIQWTWAIFFCFLIPEILTLYRSLRIAYFKGPRKPNFIQFAVPMFFEVCHTIGLGLFTFTVLPSVHVVKASMLGNAVCLLPAVLSMISRYRINNTNKSWLILMFLDLISVIFQIFGLLVWPFVLSKNDSSIDKPWLLPLSATLISFGWWENYVSKHSKVGIIRTLAEIRKNVVVTRYHSYIYISITKMLVFLATMCLSVWIIGDDPYDYFNGFNAAFGPRFLNATEIGQTIAQGVLQDQATPSISQTIIHQNILPFEVDPNAAINGFLIQFCVAYACYFTARFACKICIQGFSFSFPLSLSVPVSVAFLVGMCGLRSENVCFAKNMFPGYLFWTCPKGDFAKDFLDDQSSWVWILLLLSQTWITIHIWYPSKDRLARTDALFCRPLYNGLLTDQDLVLNRKQTDFKKEDDFETNKKVARKPEENDNIMTYETDESFDMDKVPKIIACATMWHENSEEMVAMFKSVFRMDWDQNVRRKQREYFGVLDAGYYEYETHIFFDDAFKAKDGSPTAPFVINDFVRLMMPAIEEAASLVHEVNVNIASPKKIPTPYGGRLEFLLPGKTKLTVHLKDKQKIRHRKRWSQCMYMYYLLGFKLADRDDLSAERKDIIAQNTFLLALDGDIDFQANAVELLVDLMKKTPNLGAACGRIHPIGTGPMVWYQKFEYAIGHWLQKATEHMVGCVLCSPGCFSLFRAAGLMDVNVMKTYTTEPSEARHYVQYDQGEDRWLCTLLLQQGWRVEYSAASDALTHAPEGFNEFYNQRRRWVPSTMANILDLLMSYRQTIRDNPDISFPYVCYQFILMGGSILGPGTIFLMLVGAFVAAFKVDNFTSFYINVAPLLLFILVCYFCKAKIQLMLAQLLSVIYALVMVAVLIALILQVLEDGLLAPSSIFLVAITVSFVVSALLHPLEFSCLLHGLLYYITIPSMYMLLIIYSLFNLNDVTWGTRETPQAIQQQKLEEQAEAAQAAQGKGGKKNGKLSFLSGIVPGFGNSQGTDDSEGSFEFSCAGLFKLMCCVHAKPKDDTAALMLKIHEDVLKTSRKVEHIEKSLAVTQEMRRGSFSTSSVGSTVGRGSKDLESPPTPFIQILSPQMEEDEDGQSHEEKPEEIERDDLMNPYWIEDKDLKKGPVDFLSKAETTFWKKFIKKYLLPLNEDREKKKKIQGELLDLRNSVVGAFFMFNAVFVTALFLLQLNKDKLFFEWPLGGTHNFTYKAAEDEIELETAYLQLEPLGLLFVGFYAIVLVVQFIAMICHRWGTFSHIMCHTSIGFFSMSTDGLAKENAMEKEGVKVIRKLMKLKTANEDSPTGSVSGNKTDRRKTIVDVFKQNQRKARISTMDGAFKKNFSKLEQQNRTSDKGRRKSTLAPNPVIEHLMTRRKTVLFNNRNSAVERRNSQMMDGFGGRRGSQMGNARDPRRSTFGDTLV</sequence>
<evidence type="ECO:0000259" key="14">
    <source>
        <dbReference type="Pfam" id="PF23000"/>
    </source>
</evidence>
<evidence type="ECO:0000313" key="16">
    <source>
        <dbReference type="Proteomes" id="UP000708208"/>
    </source>
</evidence>
<evidence type="ECO:0000256" key="1">
    <source>
        <dbReference type="ARBA" id="ARBA00004651"/>
    </source>
</evidence>
<feature type="region of interest" description="Disordered" evidence="12">
    <location>
        <begin position="1504"/>
        <end position="1541"/>
    </location>
</feature>
<feature type="transmembrane region" description="Helical" evidence="13">
    <location>
        <begin position="126"/>
        <end position="146"/>
    </location>
</feature>
<feature type="transmembrane region" description="Helical" evidence="13">
    <location>
        <begin position="950"/>
        <end position="968"/>
    </location>
</feature>
<dbReference type="OrthoDB" id="370884at2759"/>
<feature type="region of interest" description="Disordered" evidence="12">
    <location>
        <begin position="1"/>
        <end position="52"/>
    </location>
</feature>
<proteinExistence type="inferred from homology"/>
<protein>
    <recommendedName>
        <fullName evidence="2">chitin synthase</fullName>
        <ecNumber evidence="2">2.4.1.16</ecNumber>
    </recommendedName>
</protein>
<evidence type="ECO:0000313" key="15">
    <source>
        <dbReference type="EMBL" id="CAG7824713.1"/>
    </source>
</evidence>
<dbReference type="PANTHER" id="PTHR22914:SF42">
    <property type="entry name" value="CHITIN SYNTHASE"/>
    <property type="match status" value="1"/>
</dbReference>
<evidence type="ECO:0000256" key="12">
    <source>
        <dbReference type="SAM" id="MobiDB-lite"/>
    </source>
</evidence>
<dbReference type="PANTHER" id="PTHR22914">
    <property type="entry name" value="CHITIN SYNTHASE"/>
    <property type="match status" value="1"/>
</dbReference>
<dbReference type="GO" id="GO:0006031">
    <property type="term" value="P:chitin biosynthetic process"/>
    <property type="evidence" value="ECO:0007669"/>
    <property type="project" value="TreeGrafter"/>
</dbReference>
<dbReference type="EC" id="2.4.1.16" evidence="2"/>
<comment type="similarity">
    <text evidence="10">Belongs to the chitin synthase family. Class IV subfamily.</text>
</comment>
<keyword evidence="6 13" id="KW-1133">Transmembrane helix</keyword>
<dbReference type="InterPro" id="IPR004835">
    <property type="entry name" value="Chitin_synth"/>
</dbReference>
<feature type="region of interest" description="Disordered" evidence="12">
    <location>
        <begin position="1180"/>
        <end position="1202"/>
    </location>
</feature>
<dbReference type="CDD" id="cd04190">
    <property type="entry name" value="Chitin_synth_C"/>
    <property type="match status" value="1"/>
</dbReference>
<feature type="transmembrane region" description="Helical" evidence="13">
    <location>
        <begin position="189"/>
        <end position="209"/>
    </location>
</feature>
<evidence type="ECO:0000256" key="6">
    <source>
        <dbReference type="ARBA" id="ARBA00022989"/>
    </source>
</evidence>
<feature type="transmembrane region" description="Helical" evidence="13">
    <location>
        <begin position="919"/>
        <end position="944"/>
    </location>
</feature>
<feature type="transmembrane region" description="Helical" evidence="13">
    <location>
        <begin position="1007"/>
        <end position="1026"/>
    </location>
</feature>
<evidence type="ECO:0000256" key="2">
    <source>
        <dbReference type="ARBA" id="ARBA00012543"/>
    </source>
</evidence>
<dbReference type="GO" id="GO:0004100">
    <property type="term" value="F:chitin synthase activity"/>
    <property type="evidence" value="ECO:0007669"/>
    <property type="project" value="UniProtKB-EC"/>
</dbReference>
<feature type="transmembrane region" description="Helical" evidence="13">
    <location>
        <begin position="980"/>
        <end position="1001"/>
    </location>
</feature>
<feature type="transmembrane region" description="Helical" evidence="13">
    <location>
        <begin position="384"/>
        <end position="403"/>
    </location>
</feature>
<keyword evidence="16" id="KW-1185">Reference proteome</keyword>
<dbReference type="Pfam" id="PF23000">
    <property type="entry name" value="ChitinSynthase_IV_N"/>
    <property type="match status" value="1"/>
</dbReference>
<dbReference type="InterPro" id="IPR055120">
    <property type="entry name" value="Chs-1/2_IV_N"/>
</dbReference>
<gene>
    <name evidence="15" type="ORF">AFUS01_LOCUS34857</name>
</gene>
<name>A0A8J2PKQ0_9HEXA</name>
<feature type="transmembrane region" description="Helical" evidence="13">
    <location>
        <begin position="257"/>
        <end position="275"/>
    </location>
</feature>
<keyword evidence="8 13" id="KW-0472">Membrane</keyword>
<feature type="transmembrane region" description="Helical" evidence="13">
    <location>
        <begin position="1038"/>
        <end position="1057"/>
    </location>
</feature>
<feature type="transmembrane region" description="Helical" evidence="13">
    <location>
        <begin position="415"/>
        <end position="439"/>
    </location>
</feature>
<feature type="compositionally biased region" description="Low complexity" evidence="12">
    <location>
        <begin position="1180"/>
        <end position="1191"/>
    </location>
</feature>
<dbReference type="Pfam" id="PF03142">
    <property type="entry name" value="Chitin_synth_2"/>
    <property type="match status" value="1"/>
</dbReference>
<evidence type="ECO:0000256" key="3">
    <source>
        <dbReference type="ARBA" id="ARBA00022475"/>
    </source>
</evidence>
<evidence type="ECO:0000256" key="10">
    <source>
        <dbReference type="ARBA" id="ARBA00046329"/>
    </source>
</evidence>
<feature type="transmembrane region" description="Helical" evidence="13">
    <location>
        <begin position="69"/>
        <end position="93"/>
    </location>
</feature>
<dbReference type="FunFam" id="3.90.550.10:FF:000139">
    <property type="entry name" value="Chitin synthase 8"/>
    <property type="match status" value="1"/>
</dbReference>
<dbReference type="EMBL" id="CAJVCH010533719">
    <property type="protein sequence ID" value="CAG7824713.1"/>
    <property type="molecule type" value="Genomic_DNA"/>
</dbReference>
<comment type="catalytic activity">
    <reaction evidence="11">
        <text>[(1-&gt;4)-N-acetyl-beta-D-glucosaminyl](n) + UDP-N-acetyl-alpha-D-glucosamine = [(1-&gt;4)-N-acetyl-beta-D-glucosaminyl](n+1) + UDP + H(+)</text>
        <dbReference type="Rhea" id="RHEA:16637"/>
        <dbReference type="Rhea" id="RHEA-COMP:9593"/>
        <dbReference type="Rhea" id="RHEA-COMP:9595"/>
        <dbReference type="ChEBI" id="CHEBI:15378"/>
        <dbReference type="ChEBI" id="CHEBI:17029"/>
        <dbReference type="ChEBI" id="CHEBI:57705"/>
        <dbReference type="ChEBI" id="CHEBI:58223"/>
        <dbReference type="EC" id="2.4.1.16"/>
    </reaction>
</comment>
<evidence type="ECO:0000256" key="8">
    <source>
        <dbReference type="ARBA" id="ARBA00023136"/>
    </source>
</evidence>
<keyword evidence="3" id="KW-1003">Cell membrane</keyword>
<dbReference type="Proteomes" id="UP000708208">
    <property type="component" value="Unassembled WGS sequence"/>
</dbReference>
<keyword evidence="9" id="KW-0325">Glycoprotein</keyword>
<feature type="compositionally biased region" description="Acidic residues" evidence="12">
    <location>
        <begin position="10"/>
        <end position="20"/>
    </location>
</feature>
<feature type="transmembrane region" description="Helical" evidence="13">
    <location>
        <begin position="1291"/>
        <end position="1309"/>
    </location>
</feature>
<accession>A0A8J2PKQ0</accession>
<feature type="transmembrane region" description="Helical" evidence="13">
    <location>
        <begin position="1349"/>
        <end position="1369"/>
    </location>
</feature>